<reference evidence="2" key="1">
    <citation type="journal article" date="2024" name="Front. Bioeng. Biotechnol.">
        <title>Genome-scale model development and genomic sequencing of the oleaginous clade Lipomyces.</title>
        <authorList>
            <person name="Czajka J.J."/>
            <person name="Han Y."/>
            <person name="Kim J."/>
            <person name="Mondo S.J."/>
            <person name="Hofstad B.A."/>
            <person name="Robles A."/>
            <person name="Haridas S."/>
            <person name="Riley R."/>
            <person name="LaButti K."/>
            <person name="Pangilinan J."/>
            <person name="Andreopoulos W."/>
            <person name="Lipzen A."/>
            <person name="Yan J."/>
            <person name="Wang M."/>
            <person name="Ng V."/>
            <person name="Grigoriev I.V."/>
            <person name="Spatafora J.W."/>
            <person name="Magnuson J.K."/>
            <person name="Baker S.E."/>
            <person name="Pomraning K.R."/>
        </authorList>
    </citation>
    <scope>NUCLEOTIDE SEQUENCE [LARGE SCALE GENOMIC DNA]</scope>
    <source>
        <strain evidence="2">CBS 7786</strain>
    </source>
</reference>
<sequence>ELENPKPDVIIVRGGHNGLETAVHLNAMGICNGDQDDARVGDNWRLRYQSLSLPDPVWAKTLPFPSNWPVFTPAGKLANWLEHYVEVFEINVWPSSTVVPEKTHYDHDTGSWIRAGHDIARGKSVVG</sequence>
<accession>A0ACC3SQ03</accession>
<evidence type="ECO:0000313" key="2">
    <source>
        <dbReference type="Proteomes" id="UP001433508"/>
    </source>
</evidence>
<organism evidence="1 2">
    <name type="scientific">Lipomyces kononenkoae</name>
    <name type="common">Yeast</name>
    <dbReference type="NCBI Taxonomy" id="34357"/>
    <lineage>
        <taxon>Eukaryota</taxon>
        <taxon>Fungi</taxon>
        <taxon>Dikarya</taxon>
        <taxon>Ascomycota</taxon>
        <taxon>Saccharomycotina</taxon>
        <taxon>Lipomycetes</taxon>
        <taxon>Lipomycetales</taxon>
        <taxon>Lipomycetaceae</taxon>
        <taxon>Lipomyces</taxon>
    </lineage>
</organism>
<proteinExistence type="predicted"/>
<name>A0ACC3SQ03_LIPKO</name>
<evidence type="ECO:0000313" key="1">
    <source>
        <dbReference type="EMBL" id="KAK9233741.1"/>
    </source>
</evidence>
<keyword evidence="2" id="KW-1185">Reference proteome</keyword>
<dbReference type="EMBL" id="MU971631">
    <property type="protein sequence ID" value="KAK9233741.1"/>
    <property type="molecule type" value="Genomic_DNA"/>
</dbReference>
<gene>
    <name evidence="1" type="ORF">V1525DRAFT_351374</name>
</gene>
<feature type="non-terminal residue" evidence="1">
    <location>
        <position position="1"/>
    </location>
</feature>
<comment type="caution">
    <text evidence="1">The sequence shown here is derived from an EMBL/GenBank/DDBJ whole genome shotgun (WGS) entry which is preliminary data.</text>
</comment>
<dbReference type="Proteomes" id="UP001433508">
    <property type="component" value="Unassembled WGS sequence"/>
</dbReference>
<protein>
    <submittedName>
        <fullName evidence="1">Uncharacterized protein</fullName>
    </submittedName>
</protein>